<dbReference type="OrthoDB" id="10072016at2759"/>
<name>A0A8S3W893_PARAO</name>
<organism evidence="1 2">
    <name type="scientific">Parnassius apollo</name>
    <name type="common">Apollo butterfly</name>
    <name type="synonym">Papilio apollo</name>
    <dbReference type="NCBI Taxonomy" id="110799"/>
    <lineage>
        <taxon>Eukaryota</taxon>
        <taxon>Metazoa</taxon>
        <taxon>Ecdysozoa</taxon>
        <taxon>Arthropoda</taxon>
        <taxon>Hexapoda</taxon>
        <taxon>Insecta</taxon>
        <taxon>Pterygota</taxon>
        <taxon>Neoptera</taxon>
        <taxon>Endopterygota</taxon>
        <taxon>Lepidoptera</taxon>
        <taxon>Glossata</taxon>
        <taxon>Ditrysia</taxon>
        <taxon>Papilionoidea</taxon>
        <taxon>Papilionidae</taxon>
        <taxon>Parnassiinae</taxon>
        <taxon>Parnassini</taxon>
        <taxon>Parnassius</taxon>
        <taxon>Parnassius</taxon>
    </lineage>
</organism>
<dbReference type="AlphaFoldDB" id="A0A8S3W893"/>
<protein>
    <submittedName>
        <fullName evidence="1">(apollo) hypothetical protein</fullName>
    </submittedName>
</protein>
<accession>A0A8S3W893</accession>
<sequence>MEIELMDESDLENYDLNNILDNDEENDDIIAEVEKADCIEYDDPLTSTVVKGQWVLVKFALKTSVKHYVGVVTELNCEGKPTINYVRKSRHRGSEDKTMFVFPQVPDICELRHLEDIVCKLPDPMTGRRGQIFFKITFHGYNVQ</sequence>
<dbReference type="EMBL" id="CAJQZP010000212">
    <property type="protein sequence ID" value="CAG4946552.1"/>
    <property type="molecule type" value="Genomic_DNA"/>
</dbReference>
<reference evidence="1" key="1">
    <citation type="submission" date="2021-04" db="EMBL/GenBank/DDBJ databases">
        <authorList>
            <person name="Tunstrom K."/>
        </authorList>
    </citation>
    <scope>NUCLEOTIDE SEQUENCE</scope>
</reference>
<evidence type="ECO:0000313" key="2">
    <source>
        <dbReference type="Proteomes" id="UP000691718"/>
    </source>
</evidence>
<evidence type="ECO:0000313" key="1">
    <source>
        <dbReference type="EMBL" id="CAG4946552.1"/>
    </source>
</evidence>
<keyword evidence="2" id="KW-1185">Reference proteome</keyword>
<gene>
    <name evidence="1" type="ORF">PAPOLLO_LOCUS3350</name>
</gene>
<comment type="caution">
    <text evidence="1">The sequence shown here is derived from an EMBL/GenBank/DDBJ whole genome shotgun (WGS) entry which is preliminary data.</text>
</comment>
<dbReference type="Proteomes" id="UP000691718">
    <property type="component" value="Unassembled WGS sequence"/>
</dbReference>
<proteinExistence type="predicted"/>